<evidence type="ECO:0000256" key="3">
    <source>
        <dbReference type="ARBA" id="ARBA00022801"/>
    </source>
</evidence>
<organism evidence="8 9">
    <name type="scientific">Dimargaris cristalligena</name>
    <dbReference type="NCBI Taxonomy" id="215637"/>
    <lineage>
        <taxon>Eukaryota</taxon>
        <taxon>Fungi</taxon>
        <taxon>Fungi incertae sedis</taxon>
        <taxon>Zoopagomycota</taxon>
        <taxon>Kickxellomycotina</taxon>
        <taxon>Dimargaritomycetes</taxon>
        <taxon>Dimargaritales</taxon>
        <taxon>Dimargaritaceae</taxon>
        <taxon>Dimargaris</taxon>
    </lineage>
</organism>
<proteinExistence type="predicted"/>
<gene>
    <name evidence="8" type="ORF">BJ085DRAFT_20452</name>
</gene>
<evidence type="ECO:0000256" key="5">
    <source>
        <dbReference type="ARBA" id="ARBA00023136"/>
    </source>
</evidence>
<evidence type="ECO:0000256" key="6">
    <source>
        <dbReference type="SAM" id="Phobius"/>
    </source>
</evidence>
<evidence type="ECO:0000313" key="9">
    <source>
        <dbReference type="Proteomes" id="UP000268162"/>
    </source>
</evidence>
<dbReference type="GO" id="GO:0016020">
    <property type="term" value="C:membrane"/>
    <property type="evidence" value="ECO:0007669"/>
    <property type="project" value="UniProtKB-SubCell"/>
</dbReference>
<dbReference type="InterPro" id="IPR039667">
    <property type="entry name" value="Dolichyldiphosphatase_PAP2"/>
</dbReference>
<comment type="subcellular location">
    <subcellularLocation>
        <location evidence="1">Membrane</location>
        <topology evidence="1">Multi-pass membrane protein</topology>
    </subcellularLocation>
</comment>
<protein>
    <recommendedName>
        <fullName evidence="7">Phosphatidic acid phosphatase type 2/haloperoxidase domain-containing protein</fullName>
    </recommendedName>
</protein>
<evidence type="ECO:0000313" key="8">
    <source>
        <dbReference type="EMBL" id="RKP37868.1"/>
    </source>
</evidence>
<evidence type="ECO:0000256" key="2">
    <source>
        <dbReference type="ARBA" id="ARBA00022692"/>
    </source>
</evidence>
<name>A0A4P9ZWZ5_9FUNG</name>
<dbReference type="SUPFAM" id="SSF48317">
    <property type="entry name" value="Acid phosphatase/Vanadium-dependent haloperoxidase"/>
    <property type="match status" value="1"/>
</dbReference>
<feature type="transmembrane region" description="Helical" evidence="6">
    <location>
        <begin position="125"/>
        <end position="147"/>
    </location>
</feature>
<dbReference type="InterPro" id="IPR036938">
    <property type="entry name" value="PAP2/HPO_sf"/>
</dbReference>
<dbReference type="Proteomes" id="UP000268162">
    <property type="component" value="Unassembled WGS sequence"/>
</dbReference>
<dbReference type="InterPro" id="IPR000326">
    <property type="entry name" value="PAP2/HPO"/>
</dbReference>
<dbReference type="STRING" id="215637.A0A4P9ZWZ5"/>
<keyword evidence="3" id="KW-0378">Hydrolase</keyword>
<dbReference type="CDD" id="cd03382">
    <property type="entry name" value="PAP2_dolichyldiphosphatase"/>
    <property type="match status" value="1"/>
</dbReference>
<dbReference type="Pfam" id="PF01569">
    <property type="entry name" value="PAP2"/>
    <property type="match status" value="1"/>
</dbReference>
<evidence type="ECO:0000256" key="1">
    <source>
        <dbReference type="ARBA" id="ARBA00004141"/>
    </source>
</evidence>
<dbReference type="PANTHER" id="PTHR14969">
    <property type="entry name" value="SPHINGOSINE-1-PHOSPHATE PHOSPHOHYDROLASE"/>
    <property type="match status" value="1"/>
</dbReference>
<dbReference type="PANTHER" id="PTHR14969:SF59">
    <property type="entry name" value="DOLICHYLDIPHOSPHATASE"/>
    <property type="match status" value="1"/>
</dbReference>
<feature type="domain" description="Phosphatidic acid phosphatase type 2/haloperoxidase" evidence="7">
    <location>
        <begin position="57"/>
        <end position="168"/>
    </location>
</feature>
<dbReference type="AlphaFoldDB" id="A0A4P9ZWZ5"/>
<reference evidence="9" key="1">
    <citation type="journal article" date="2018" name="Nat. Microbiol.">
        <title>Leveraging single-cell genomics to expand the fungal tree of life.</title>
        <authorList>
            <person name="Ahrendt S.R."/>
            <person name="Quandt C.A."/>
            <person name="Ciobanu D."/>
            <person name="Clum A."/>
            <person name="Salamov A."/>
            <person name="Andreopoulos B."/>
            <person name="Cheng J.F."/>
            <person name="Woyke T."/>
            <person name="Pelin A."/>
            <person name="Henrissat B."/>
            <person name="Reynolds N.K."/>
            <person name="Benny G.L."/>
            <person name="Smith M.E."/>
            <person name="James T.Y."/>
            <person name="Grigoriev I.V."/>
        </authorList>
    </citation>
    <scope>NUCLEOTIDE SEQUENCE [LARGE SCALE GENOMIC DNA]</scope>
    <source>
        <strain evidence="9">RSA 468</strain>
    </source>
</reference>
<dbReference type="UniPathway" id="UPA00378"/>
<feature type="transmembrane region" description="Helical" evidence="6">
    <location>
        <begin position="30"/>
        <end position="48"/>
    </location>
</feature>
<dbReference type="Gene3D" id="1.20.144.10">
    <property type="entry name" value="Phosphatidic acid phosphatase type 2/haloperoxidase"/>
    <property type="match status" value="1"/>
</dbReference>
<dbReference type="GO" id="GO:0042392">
    <property type="term" value="F:sphingosine-1-phosphate phosphatase activity"/>
    <property type="evidence" value="ECO:0007669"/>
    <property type="project" value="TreeGrafter"/>
</dbReference>
<evidence type="ECO:0000259" key="7">
    <source>
        <dbReference type="SMART" id="SM00014"/>
    </source>
</evidence>
<dbReference type="EMBL" id="ML002436">
    <property type="protein sequence ID" value="RKP37868.1"/>
    <property type="molecule type" value="Genomic_DNA"/>
</dbReference>
<keyword evidence="5 6" id="KW-0472">Membrane</keyword>
<accession>A0A4P9ZWZ5</accession>
<keyword evidence="2 6" id="KW-0812">Transmembrane</keyword>
<sequence>MVPGRPEPNLLQSLDLTNVQFPVGDSSGQWLAYATLVPLTVLISYAAWLAARREAACLIMFVGQLLNELLNSVLKTKWAKERPTTFLGEGYGMPSSHSQFMAFLTIYGMLHLHTYVQFRQVGWKYLVDFGLVVVSLTVAFSRIYLWYHSVAQVGMGLAIGTAFGLTYFAFIKYVIRPSGFIEWLVNHPLGQWVYLRDTTLSVHNVLEQEYLWHMSHQKNAAMNPADAKKSQ</sequence>
<keyword evidence="9" id="KW-1185">Reference proteome</keyword>
<evidence type="ECO:0000256" key="4">
    <source>
        <dbReference type="ARBA" id="ARBA00022989"/>
    </source>
</evidence>
<feature type="transmembrane region" description="Helical" evidence="6">
    <location>
        <begin position="153"/>
        <end position="175"/>
    </location>
</feature>
<dbReference type="SMART" id="SM00014">
    <property type="entry name" value="acidPPc"/>
    <property type="match status" value="1"/>
</dbReference>
<keyword evidence="4 6" id="KW-1133">Transmembrane helix</keyword>